<protein>
    <submittedName>
        <fullName evidence="2">Uncharacterized protein</fullName>
    </submittedName>
</protein>
<evidence type="ECO:0000256" key="1">
    <source>
        <dbReference type="SAM" id="MobiDB-lite"/>
    </source>
</evidence>
<keyword evidence="3" id="KW-1185">Reference proteome</keyword>
<reference evidence="2" key="1">
    <citation type="submission" date="2023-08" db="EMBL/GenBank/DDBJ databases">
        <authorList>
            <person name="Audoor S."/>
            <person name="Bilcke G."/>
        </authorList>
    </citation>
    <scope>NUCLEOTIDE SEQUENCE</scope>
</reference>
<feature type="region of interest" description="Disordered" evidence="1">
    <location>
        <begin position="111"/>
        <end position="135"/>
    </location>
</feature>
<feature type="compositionally biased region" description="Polar residues" evidence="1">
    <location>
        <begin position="30"/>
        <end position="42"/>
    </location>
</feature>
<organism evidence="2 3">
    <name type="scientific">Cylindrotheca closterium</name>
    <dbReference type="NCBI Taxonomy" id="2856"/>
    <lineage>
        <taxon>Eukaryota</taxon>
        <taxon>Sar</taxon>
        <taxon>Stramenopiles</taxon>
        <taxon>Ochrophyta</taxon>
        <taxon>Bacillariophyta</taxon>
        <taxon>Bacillariophyceae</taxon>
        <taxon>Bacillariophycidae</taxon>
        <taxon>Bacillariales</taxon>
        <taxon>Bacillariaceae</taxon>
        <taxon>Cylindrotheca</taxon>
    </lineage>
</organism>
<proteinExistence type="predicted"/>
<dbReference type="EMBL" id="CAKOGP040001836">
    <property type="protein sequence ID" value="CAJ1953589.1"/>
    <property type="molecule type" value="Genomic_DNA"/>
</dbReference>
<feature type="region of interest" description="Disordered" evidence="1">
    <location>
        <begin position="30"/>
        <end position="64"/>
    </location>
</feature>
<sequence length="135" mass="15382">MIAATRGGPMSRTVARRVGYQMPRHSANALSTAWSSVTPSCSSRREDEEDGVSQRRTYHTTTPSSIAPFLPEIIIGGGIIGGWAIHRISQGKPLTPDEALEAQELYRRQEEDLRRRQQEYQRQKKQPREMNFSKR</sequence>
<gene>
    <name evidence="2" type="ORF">CYCCA115_LOCUS14188</name>
</gene>
<name>A0AAD2FU10_9STRA</name>
<accession>A0AAD2FU10</accession>
<comment type="caution">
    <text evidence="2">The sequence shown here is derived from an EMBL/GenBank/DDBJ whole genome shotgun (WGS) entry which is preliminary data.</text>
</comment>
<dbReference type="Proteomes" id="UP001295423">
    <property type="component" value="Unassembled WGS sequence"/>
</dbReference>
<dbReference type="AlphaFoldDB" id="A0AAD2FU10"/>
<evidence type="ECO:0000313" key="2">
    <source>
        <dbReference type="EMBL" id="CAJ1953589.1"/>
    </source>
</evidence>
<evidence type="ECO:0000313" key="3">
    <source>
        <dbReference type="Proteomes" id="UP001295423"/>
    </source>
</evidence>